<organism evidence="2 3">
    <name type="scientific">Dioscorea zingiberensis</name>
    <dbReference type="NCBI Taxonomy" id="325984"/>
    <lineage>
        <taxon>Eukaryota</taxon>
        <taxon>Viridiplantae</taxon>
        <taxon>Streptophyta</taxon>
        <taxon>Embryophyta</taxon>
        <taxon>Tracheophyta</taxon>
        <taxon>Spermatophyta</taxon>
        <taxon>Magnoliopsida</taxon>
        <taxon>Liliopsida</taxon>
        <taxon>Dioscoreales</taxon>
        <taxon>Dioscoreaceae</taxon>
        <taxon>Dioscorea</taxon>
    </lineage>
</organism>
<dbReference type="Pfam" id="PF13966">
    <property type="entry name" value="zf-RVT"/>
    <property type="match status" value="1"/>
</dbReference>
<accession>A0A9D5CLB8</accession>
<dbReference type="PANTHER" id="PTHR33116:SF78">
    <property type="entry name" value="OS12G0587133 PROTEIN"/>
    <property type="match status" value="1"/>
</dbReference>
<dbReference type="AlphaFoldDB" id="A0A9D5CLB8"/>
<dbReference type="PANTHER" id="PTHR33116">
    <property type="entry name" value="REVERSE TRANSCRIPTASE ZINC-BINDING DOMAIN-CONTAINING PROTEIN-RELATED-RELATED"/>
    <property type="match status" value="1"/>
</dbReference>
<dbReference type="EMBL" id="JAGGNH010000004">
    <property type="protein sequence ID" value="KAJ0974964.1"/>
    <property type="molecule type" value="Genomic_DNA"/>
</dbReference>
<sequence length="349" mass="40747">MIPDCILDSITKLVRKFIWAKDNNGKGLHLVGWKIITNPKSEGGLGIKDLKHMKNALLSKHALELMNDGDKIWIKLMVSKYGRIDPWQVSTLKKVSWTFRGLMYSVRSVKNSITQVNVINSNHVLHDPWLFDTPLIMMPTFINMQYDMTTMLIKDLRSNYHWNWTLVCELFPPSLTAVIEEKQVHEDEDRVRWKLKKKTEGKSITAAIYEDCRYKDSNPQWIGWKKLWKLKIIPKIKIFLWKMLHGRLPTSQYLQSLGIGTSDLCSLCNSTLETSYHLFVECRVTQLVWLRIRNEGFLQSWNLFNQDLTQGGWLEGTNLGYLNNESNAGELISCTLWAIWISRCNHLFR</sequence>
<comment type="caution">
    <text evidence="2">The sequence shown here is derived from an EMBL/GenBank/DDBJ whole genome shotgun (WGS) entry which is preliminary data.</text>
</comment>
<dbReference type="InterPro" id="IPR026960">
    <property type="entry name" value="RVT-Znf"/>
</dbReference>
<feature type="domain" description="Reverse transcriptase zinc-binding" evidence="1">
    <location>
        <begin position="206"/>
        <end position="289"/>
    </location>
</feature>
<protein>
    <recommendedName>
        <fullName evidence="1">Reverse transcriptase zinc-binding domain-containing protein</fullName>
    </recommendedName>
</protein>
<keyword evidence="3" id="KW-1185">Reference proteome</keyword>
<proteinExistence type="predicted"/>
<evidence type="ECO:0000313" key="3">
    <source>
        <dbReference type="Proteomes" id="UP001085076"/>
    </source>
</evidence>
<name>A0A9D5CLB8_9LILI</name>
<evidence type="ECO:0000313" key="2">
    <source>
        <dbReference type="EMBL" id="KAJ0974964.1"/>
    </source>
</evidence>
<dbReference type="Proteomes" id="UP001085076">
    <property type="component" value="Miscellaneous, Linkage group lg04"/>
</dbReference>
<reference evidence="2" key="1">
    <citation type="submission" date="2021-03" db="EMBL/GenBank/DDBJ databases">
        <authorList>
            <person name="Li Z."/>
            <person name="Yang C."/>
        </authorList>
    </citation>
    <scope>NUCLEOTIDE SEQUENCE</scope>
    <source>
        <strain evidence="2">Dzin_1.0</strain>
        <tissue evidence="2">Leaf</tissue>
    </source>
</reference>
<reference evidence="2" key="2">
    <citation type="journal article" date="2022" name="Hortic Res">
        <title>The genome of Dioscorea zingiberensis sheds light on the biosynthesis, origin and evolution of the medicinally important diosgenin saponins.</title>
        <authorList>
            <person name="Li Y."/>
            <person name="Tan C."/>
            <person name="Li Z."/>
            <person name="Guo J."/>
            <person name="Li S."/>
            <person name="Chen X."/>
            <person name="Wang C."/>
            <person name="Dai X."/>
            <person name="Yang H."/>
            <person name="Song W."/>
            <person name="Hou L."/>
            <person name="Xu J."/>
            <person name="Tong Z."/>
            <person name="Xu A."/>
            <person name="Yuan X."/>
            <person name="Wang W."/>
            <person name="Yang Q."/>
            <person name="Chen L."/>
            <person name="Sun Z."/>
            <person name="Wang K."/>
            <person name="Pan B."/>
            <person name="Chen J."/>
            <person name="Bao Y."/>
            <person name="Liu F."/>
            <person name="Qi X."/>
            <person name="Gang D.R."/>
            <person name="Wen J."/>
            <person name="Li J."/>
        </authorList>
    </citation>
    <scope>NUCLEOTIDE SEQUENCE</scope>
    <source>
        <strain evidence="2">Dzin_1.0</strain>
    </source>
</reference>
<gene>
    <name evidence="2" type="ORF">J5N97_016929</name>
</gene>
<dbReference type="OrthoDB" id="685916at2759"/>
<evidence type="ECO:0000259" key="1">
    <source>
        <dbReference type="Pfam" id="PF13966"/>
    </source>
</evidence>